<keyword evidence="3 6" id="KW-0687">Ribonucleoprotein</keyword>
<dbReference type="NCBIfam" id="NF001109">
    <property type="entry name" value="PRK00136.1"/>
    <property type="match status" value="1"/>
</dbReference>
<dbReference type="SUPFAM" id="SSF56047">
    <property type="entry name" value="Ribosomal protein S8"/>
    <property type="match status" value="1"/>
</dbReference>
<evidence type="ECO:0000256" key="2">
    <source>
        <dbReference type="ARBA" id="ARBA00022980"/>
    </source>
</evidence>
<organism evidence="7 8">
    <name type="scientific">Candidatus Nomurabacteria bacterium RIFCSPHIGHO2_01_FULL_42_16</name>
    <dbReference type="NCBI Taxonomy" id="1801743"/>
    <lineage>
        <taxon>Bacteria</taxon>
        <taxon>Candidatus Nomuraibacteriota</taxon>
    </lineage>
</organism>
<dbReference type="STRING" id="1801743.A2824_00425"/>
<dbReference type="GO" id="GO:0005737">
    <property type="term" value="C:cytoplasm"/>
    <property type="evidence" value="ECO:0007669"/>
    <property type="project" value="UniProtKB-ARBA"/>
</dbReference>
<dbReference type="Gene3D" id="3.30.1490.10">
    <property type="match status" value="1"/>
</dbReference>
<evidence type="ECO:0000256" key="5">
    <source>
        <dbReference type="ARBA" id="ARBA00035525"/>
    </source>
</evidence>
<comment type="caution">
    <text evidence="7">The sequence shown here is derived from an EMBL/GenBank/DDBJ whole genome shotgun (WGS) entry which is preliminary data.</text>
</comment>
<dbReference type="Pfam" id="PF00410">
    <property type="entry name" value="Ribosomal_S8"/>
    <property type="match status" value="1"/>
</dbReference>
<dbReference type="AlphaFoldDB" id="A0A1F6VLX5"/>
<keyword evidence="2 6" id="KW-0689">Ribosomal protein</keyword>
<evidence type="ECO:0000256" key="3">
    <source>
        <dbReference type="ARBA" id="ARBA00023274"/>
    </source>
</evidence>
<dbReference type="Gene3D" id="3.30.1370.30">
    <property type="match status" value="1"/>
</dbReference>
<protein>
    <recommendedName>
        <fullName evidence="4">Small ribosomal subunit protein uS8</fullName>
    </recommendedName>
    <alternativeName>
        <fullName evidence="5">30S ribosomal protein S8</fullName>
    </alternativeName>
</protein>
<dbReference type="InterPro" id="IPR000630">
    <property type="entry name" value="Ribosomal_uS8"/>
</dbReference>
<dbReference type="GO" id="GO:0005840">
    <property type="term" value="C:ribosome"/>
    <property type="evidence" value="ECO:0007669"/>
    <property type="project" value="UniProtKB-KW"/>
</dbReference>
<dbReference type="PANTHER" id="PTHR11758">
    <property type="entry name" value="40S RIBOSOMAL PROTEIN S15A"/>
    <property type="match status" value="1"/>
</dbReference>
<evidence type="ECO:0000256" key="6">
    <source>
        <dbReference type="RuleBase" id="RU003660"/>
    </source>
</evidence>
<comment type="similarity">
    <text evidence="1 6">Belongs to the universal ribosomal protein uS8 family.</text>
</comment>
<dbReference type="Proteomes" id="UP000178059">
    <property type="component" value="Unassembled WGS sequence"/>
</dbReference>
<dbReference type="GO" id="GO:0003735">
    <property type="term" value="F:structural constituent of ribosome"/>
    <property type="evidence" value="ECO:0007669"/>
    <property type="project" value="InterPro"/>
</dbReference>
<sequence>MDPISDMLIAIKNASAAKKETAAFPYSKVKHSILECLEKQGFIKQVSKKSQKGFPILEVLFSYENNMPRIHDVKRISKSSTRIYKSVKELRPIKQGRGALVLSTPKGILIDKEAKKEHVGGEALFEIW</sequence>
<dbReference type="EMBL" id="MFTT01000002">
    <property type="protein sequence ID" value="OGI70623.1"/>
    <property type="molecule type" value="Genomic_DNA"/>
</dbReference>
<name>A0A1F6VLX5_9BACT</name>
<gene>
    <name evidence="7" type="ORF">A2824_00425</name>
</gene>
<proteinExistence type="inferred from homology"/>
<dbReference type="InterPro" id="IPR035987">
    <property type="entry name" value="Ribosomal_uS8_sf"/>
</dbReference>
<accession>A0A1F6VLX5</accession>
<dbReference type="GO" id="GO:0006412">
    <property type="term" value="P:translation"/>
    <property type="evidence" value="ECO:0007669"/>
    <property type="project" value="InterPro"/>
</dbReference>
<dbReference type="FunFam" id="3.30.1490.10:FF:000001">
    <property type="entry name" value="30S ribosomal protein S8"/>
    <property type="match status" value="1"/>
</dbReference>
<dbReference type="InterPro" id="IPR047863">
    <property type="entry name" value="Ribosomal_uS8_CS"/>
</dbReference>
<evidence type="ECO:0000313" key="8">
    <source>
        <dbReference type="Proteomes" id="UP000178059"/>
    </source>
</evidence>
<dbReference type="GO" id="GO:1990904">
    <property type="term" value="C:ribonucleoprotein complex"/>
    <property type="evidence" value="ECO:0007669"/>
    <property type="project" value="UniProtKB-KW"/>
</dbReference>
<dbReference type="PROSITE" id="PS00053">
    <property type="entry name" value="RIBOSOMAL_S8"/>
    <property type="match status" value="1"/>
</dbReference>
<evidence type="ECO:0000256" key="1">
    <source>
        <dbReference type="ARBA" id="ARBA00006471"/>
    </source>
</evidence>
<evidence type="ECO:0000256" key="4">
    <source>
        <dbReference type="ARBA" id="ARBA00035258"/>
    </source>
</evidence>
<reference evidence="7 8" key="1">
    <citation type="journal article" date="2016" name="Nat. Commun.">
        <title>Thousands of microbial genomes shed light on interconnected biogeochemical processes in an aquifer system.</title>
        <authorList>
            <person name="Anantharaman K."/>
            <person name="Brown C.T."/>
            <person name="Hug L.A."/>
            <person name="Sharon I."/>
            <person name="Castelle C.J."/>
            <person name="Probst A.J."/>
            <person name="Thomas B.C."/>
            <person name="Singh A."/>
            <person name="Wilkins M.J."/>
            <person name="Karaoz U."/>
            <person name="Brodie E.L."/>
            <person name="Williams K.H."/>
            <person name="Hubbard S.S."/>
            <person name="Banfield J.F."/>
        </authorList>
    </citation>
    <scope>NUCLEOTIDE SEQUENCE [LARGE SCALE GENOMIC DNA]</scope>
</reference>
<evidence type="ECO:0000313" key="7">
    <source>
        <dbReference type="EMBL" id="OGI70623.1"/>
    </source>
</evidence>